<dbReference type="EMBL" id="AVPE01000004">
    <property type="protein sequence ID" value="KGX93055.1"/>
    <property type="molecule type" value="Genomic_DNA"/>
</dbReference>
<evidence type="ECO:0000256" key="1">
    <source>
        <dbReference type="SAM" id="Phobius"/>
    </source>
</evidence>
<keyword evidence="1" id="KW-1133">Transmembrane helix</keyword>
<dbReference type="RefSeq" id="WP_026800029.1">
    <property type="nucleotide sequence ID" value="NZ_AULI01000006.1"/>
</dbReference>
<dbReference type="AlphaFoldDB" id="A0A0A5GPI4"/>
<organism evidence="2 3">
    <name type="scientific">Pontibacillus halophilus JSM 076056 = DSM 19796</name>
    <dbReference type="NCBI Taxonomy" id="1385510"/>
    <lineage>
        <taxon>Bacteria</taxon>
        <taxon>Bacillati</taxon>
        <taxon>Bacillota</taxon>
        <taxon>Bacilli</taxon>
        <taxon>Bacillales</taxon>
        <taxon>Bacillaceae</taxon>
        <taxon>Pontibacillus</taxon>
    </lineage>
</organism>
<evidence type="ECO:0000313" key="3">
    <source>
        <dbReference type="Proteomes" id="UP000030528"/>
    </source>
</evidence>
<name>A0A0A5GPI4_9BACI</name>
<keyword evidence="1" id="KW-0812">Transmembrane</keyword>
<feature type="transmembrane region" description="Helical" evidence="1">
    <location>
        <begin position="7"/>
        <end position="25"/>
    </location>
</feature>
<evidence type="ECO:0000313" key="2">
    <source>
        <dbReference type="EMBL" id="KGX93055.1"/>
    </source>
</evidence>
<keyword evidence="3" id="KW-1185">Reference proteome</keyword>
<gene>
    <name evidence="2" type="ORF">N781_13815</name>
</gene>
<accession>A0A0A5GPI4</accession>
<keyword evidence="1" id="KW-0472">Membrane</keyword>
<dbReference type="Proteomes" id="UP000030528">
    <property type="component" value="Unassembled WGS sequence"/>
</dbReference>
<sequence length="178" mass="20289">MGRIRRLLITFTIALLVSFFLWKWLGDDGEQAGVITANLNEAETFLTESTTLKEGESLQVEHLLKSEDSSLRVAAYTIRQSGQTSKQGVAVFESLDDHRMEFVKTTTTKEKTIFEQVMKSGKLYGIFLTSREDWEEAIIHIEGVGEFTFSRTNQPIQAELIELSEASEPQVYEIQFDR</sequence>
<reference evidence="2 3" key="1">
    <citation type="submission" date="2013-08" db="EMBL/GenBank/DDBJ databases">
        <authorList>
            <person name="Huang J."/>
            <person name="Wang G."/>
        </authorList>
    </citation>
    <scope>NUCLEOTIDE SEQUENCE [LARGE SCALE GENOMIC DNA]</scope>
    <source>
        <strain evidence="2 3">JSM 076056</strain>
    </source>
</reference>
<dbReference type="STRING" id="1385510.GCA_000425205_01596"/>
<comment type="caution">
    <text evidence="2">The sequence shown here is derived from an EMBL/GenBank/DDBJ whole genome shotgun (WGS) entry which is preliminary data.</text>
</comment>
<proteinExistence type="predicted"/>
<protein>
    <submittedName>
        <fullName evidence="2">Uncharacterized protein</fullName>
    </submittedName>
</protein>